<evidence type="ECO:0000256" key="11">
    <source>
        <dbReference type="SAM" id="Coils"/>
    </source>
</evidence>
<dbReference type="KEGG" id="pgut:117665338"/>
<dbReference type="GO" id="GO:0006508">
    <property type="term" value="P:proteolysis"/>
    <property type="evidence" value="ECO:0007669"/>
    <property type="project" value="UniProtKB-KW"/>
</dbReference>
<dbReference type="GO" id="GO:0016579">
    <property type="term" value="P:protein deubiquitination"/>
    <property type="evidence" value="ECO:0007669"/>
    <property type="project" value="InterPro"/>
</dbReference>
<dbReference type="InterPro" id="IPR001394">
    <property type="entry name" value="Peptidase_C19_UCH"/>
</dbReference>
<dbReference type="Pfam" id="PF00443">
    <property type="entry name" value="UCH"/>
    <property type="match status" value="1"/>
</dbReference>
<feature type="compositionally biased region" description="Acidic residues" evidence="12">
    <location>
        <begin position="1008"/>
        <end position="1021"/>
    </location>
</feature>
<dbReference type="Pfam" id="PF19718">
    <property type="entry name" value="USP47_C"/>
    <property type="match status" value="1"/>
</dbReference>
<dbReference type="Proteomes" id="UP001652622">
    <property type="component" value="Unplaced"/>
</dbReference>
<evidence type="ECO:0000313" key="14">
    <source>
        <dbReference type="Proteomes" id="UP001652622"/>
    </source>
</evidence>
<dbReference type="OrthoDB" id="289038at2759"/>
<evidence type="ECO:0000256" key="6">
    <source>
        <dbReference type="ARBA" id="ARBA00022807"/>
    </source>
</evidence>
<proteinExistence type="predicted"/>
<sequence>MVPSEDNQLVPKEEMLWRCRQNIFDEMKKKFSQIENAADELRVLCIIQDTTNAKTVNERITLNLPASTTVKKLFEDIASKVGYVNGTFDLIWGNGVNVANTTPLDHLSDKSVVDSGFEPGKKNFLHLTDKDGEQPQVVLEESGGSDDHNPDRFIGPLPREGSVGCSSDYVSQNYSYSSILSKSETGYVGLVNQAMTCYLNSLLQTLYMTPEFRNALYRWEFEDSEEDPVTSIPYQLQRLFVLLQTSKKRAIETTDVTRSFGWDSSEAWQQHDVQELCRVMFDALEQKWKQTEQADLINQLYQGKLKDYVRCLECGYESWRIDTYLDIPLVIRPYGANQAFASVEEALHAFIQPEILDGANQYFCERCKKKCDARKGLRFLHFPYLLTLQLKRFDFDYTTMHRIKLNDRMTFPEELDMGSFIDIEDEKSPQTESCTDSGAENEGSCHSDQMSNDFSNDDGIDEGICLENNSAAERISKVVNEKNSLLYELFSVMVHSGSAAGGHYYACIKSFSDDQWYSFNDQHVSKITHEDIKKTYGGSSGSRGYYSSAFASSTNAYMLIYRLKDTTRNAKFLEVNEYPEHIKRLVEKEKELEEQEKRQREIERNTCKIKLFCMHPVKQIMMENKLEVHKDKTLKEAVEIAYKIMDLEEAVPLNCCRLVKYDEFHDYLERSYEEEDDIAMGILLGGVKSTYMFDLLLETRRPDQSFQCYKPGEVMVKVHVVDLKQDTVAPPISVRAYLNQTVTEFKYLISKAVHLPAETMRVVLERCYNDLRLLSVANKTLKAEGFFRSNKVFVESSDSQDRQLPFTDSQLWKLLDRHANTIRLYVSLPEQSPGSLFRRTIFQKASGDSGSLDANCEAGKGSLPNAKSVEAILEESTEKLKTLSLQQQQQEGDNGDSSRSTEASDFENIESPSNEADSSASIENQELENQIQVSDTDNFQSEERSDSDLNNDRSTSSVDSDILSSSHSSDTLCNVDNAAISLANGLDSHSITSSRRSKANEGKKETWDTAEEDSGTDSEYDESGKSRAEAQFMYFKAEPYIAEEGSGEGQKWLLIHVDKRITLSAFKQLLEPFVGVPSSQFKVFRIYASNQEFESVRLNETLSSFSDDNKITIRFGRALKKGEYRVKVYQLLVNDPEPCKFLIDSVFAKGMTVRQSKEELLPQLREQCGLNLTVDRFRLRKKTWKNPGTVFLDYHVYEEDINISSNWEVFLEILEEAEKMKSMSQLAVLSRRWRPSEMKLDPFQEVVLENSSVDELKEKLCAISGIVSENIEFAKGRGTFPCEISILEIHQDLDWNPKVSTLNVWPLYICDDGAVIFYRDKTEEMVELTEEQRNELMKKESSRLQKTGHRVTYSPRKEKALKIYLDGAPNKDLTQD</sequence>
<gene>
    <name evidence="15" type="primary">USP47</name>
</gene>
<dbReference type="EC" id="3.4.19.12" evidence="2"/>
<evidence type="ECO:0000256" key="7">
    <source>
        <dbReference type="ARBA" id="ARBA00026136"/>
    </source>
</evidence>
<feature type="region of interest" description="Disordered" evidence="12">
    <location>
        <begin position="426"/>
        <end position="452"/>
    </location>
</feature>
<dbReference type="Gene3D" id="3.90.70.10">
    <property type="entry name" value="Cysteine proteinases"/>
    <property type="match status" value="1"/>
</dbReference>
<keyword evidence="3" id="KW-0645">Protease</keyword>
<dbReference type="GeneID" id="117665338"/>
<feature type="compositionally biased region" description="Polar residues" evidence="12">
    <location>
        <begin position="430"/>
        <end position="452"/>
    </location>
</feature>
<dbReference type="PANTHER" id="PTHR24006:SF702">
    <property type="entry name" value="UBIQUITIN CARBOXYL-TERMINAL HYDROLASE 47"/>
    <property type="match status" value="1"/>
</dbReference>
<dbReference type="PROSITE" id="PS00973">
    <property type="entry name" value="USP_2"/>
    <property type="match status" value="1"/>
</dbReference>
<feature type="region of interest" description="Disordered" evidence="12">
    <location>
        <begin position="883"/>
        <end position="970"/>
    </location>
</feature>
<feature type="region of interest" description="Disordered" evidence="12">
    <location>
        <begin position="987"/>
        <end position="1023"/>
    </location>
</feature>
<dbReference type="CDD" id="cd02659">
    <property type="entry name" value="peptidase_C19C"/>
    <property type="match status" value="1"/>
</dbReference>
<feature type="domain" description="USP" evidence="13">
    <location>
        <begin position="188"/>
        <end position="564"/>
    </location>
</feature>
<evidence type="ECO:0000256" key="8">
    <source>
        <dbReference type="ARBA" id="ARBA00029910"/>
    </source>
</evidence>
<feature type="compositionally biased region" description="Polar residues" evidence="12">
    <location>
        <begin position="910"/>
        <end position="939"/>
    </location>
</feature>
<evidence type="ECO:0000259" key="13">
    <source>
        <dbReference type="PROSITE" id="PS50235"/>
    </source>
</evidence>
<reference evidence="15" key="1">
    <citation type="submission" date="2025-08" db="UniProtKB">
        <authorList>
            <consortium name="RefSeq"/>
        </authorList>
    </citation>
    <scope>IDENTIFICATION</scope>
    <source>
        <tissue evidence="15">Blood</tissue>
    </source>
</reference>
<dbReference type="PANTHER" id="PTHR24006">
    <property type="entry name" value="UBIQUITIN CARBOXYL-TERMINAL HYDROLASE"/>
    <property type="match status" value="1"/>
</dbReference>
<dbReference type="GO" id="GO:0004843">
    <property type="term" value="F:cysteine-type deubiquitinase activity"/>
    <property type="evidence" value="ECO:0007669"/>
    <property type="project" value="UniProtKB-EC"/>
</dbReference>
<evidence type="ECO:0000256" key="12">
    <source>
        <dbReference type="SAM" id="MobiDB-lite"/>
    </source>
</evidence>
<keyword evidence="5 15" id="KW-0378">Hydrolase</keyword>
<feature type="coiled-coil region" evidence="11">
    <location>
        <begin position="578"/>
        <end position="605"/>
    </location>
</feature>
<evidence type="ECO:0000256" key="1">
    <source>
        <dbReference type="ARBA" id="ARBA00000707"/>
    </source>
</evidence>
<dbReference type="GO" id="GO:0005829">
    <property type="term" value="C:cytosol"/>
    <property type="evidence" value="ECO:0007669"/>
    <property type="project" value="TreeGrafter"/>
</dbReference>
<dbReference type="InParanoid" id="A0A6P9BZM7"/>
<dbReference type="GO" id="GO:0005634">
    <property type="term" value="C:nucleus"/>
    <property type="evidence" value="ECO:0007669"/>
    <property type="project" value="TreeGrafter"/>
</dbReference>
<feature type="compositionally biased region" description="Basic and acidic residues" evidence="12">
    <location>
        <begin position="941"/>
        <end position="951"/>
    </location>
</feature>
<dbReference type="InterPro" id="IPR038765">
    <property type="entry name" value="Papain-like_cys_pep_sf"/>
</dbReference>
<evidence type="ECO:0000313" key="15">
    <source>
        <dbReference type="RefSeq" id="XP_034272981.1"/>
    </source>
</evidence>
<dbReference type="InterPro" id="IPR018200">
    <property type="entry name" value="USP_CS"/>
</dbReference>
<keyword evidence="11" id="KW-0175">Coiled coil</keyword>
<feature type="compositionally biased region" description="Polar residues" evidence="12">
    <location>
        <begin position="891"/>
        <end position="903"/>
    </location>
</feature>
<evidence type="ECO:0000256" key="4">
    <source>
        <dbReference type="ARBA" id="ARBA00022786"/>
    </source>
</evidence>
<comment type="catalytic activity">
    <reaction evidence="1">
        <text>Thiol-dependent hydrolysis of ester, thioester, amide, peptide and isopeptide bonds formed by the C-terminal Gly of ubiquitin (a 76-residue protein attached to proteins as an intracellular targeting signal).</text>
        <dbReference type="EC" id="3.4.19.12"/>
    </reaction>
</comment>
<dbReference type="PROSITE" id="PS50235">
    <property type="entry name" value="USP_3"/>
    <property type="match status" value="1"/>
</dbReference>
<dbReference type="CTD" id="55031"/>
<feature type="compositionally biased region" description="Low complexity" evidence="12">
    <location>
        <begin position="954"/>
        <end position="970"/>
    </location>
</feature>
<dbReference type="PROSITE" id="PS00972">
    <property type="entry name" value="USP_1"/>
    <property type="match status" value="1"/>
</dbReference>
<dbReference type="InterPro" id="IPR028889">
    <property type="entry name" value="USP"/>
</dbReference>
<feature type="compositionally biased region" description="Basic and acidic residues" evidence="12">
    <location>
        <begin position="998"/>
        <end position="1007"/>
    </location>
</feature>
<name>A0A6P9BZM7_PANGU</name>
<dbReference type="Pfam" id="PF25985">
    <property type="entry name" value="Ubiquitin_USP47_N"/>
    <property type="match status" value="1"/>
</dbReference>
<evidence type="ECO:0000256" key="10">
    <source>
        <dbReference type="ARBA" id="ARBA00032453"/>
    </source>
</evidence>
<keyword evidence="6" id="KW-0788">Thiol protease</keyword>
<keyword evidence="4" id="KW-0833">Ubl conjugation pathway</keyword>
<evidence type="ECO:0000256" key="3">
    <source>
        <dbReference type="ARBA" id="ARBA00022670"/>
    </source>
</evidence>
<dbReference type="SUPFAM" id="SSF54001">
    <property type="entry name" value="Cysteine proteinases"/>
    <property type="match status" value="1"/>
</dbReference>
<evidence type="ECO:0000256" key="5">
    <source>
        <dbReference type="ARBA" id="ARBA00022801"/>
    </source>
</evidence>
<dbReference type="OMA" id="CEWIVSK"/>
<protein>
    <recommendedName>
        <fullName evidence="7">Ubiquitin carboxyl-terminal hydrolase 47</fullName>
        <ecNumber evidence="2">3.4.19.12</ecNumber>
    </recommendedName>
    <alternativeName>
        <fullName evidence="9">Deubiquitinating enzyme 47</fullName>
    </alternativeName>
    <alternativeName>
        <fullName evidence="8">Ubiquitin thioesterase 47</fullName>
    </alternativeName>
    <alternativeName>
        <fullName evidence="10">Ubiquitin-specific-processing protease 47</fullName>
    </alternativeName>
</protein>
<dbReference type="InterPro" id="IPR050164">
    <property type="entry name" value="Peptidase_C19"/>
</dbReference>
<dbReference type="FunCoup" id="A0A6P9BZM7">
    <property type="interactions" value="718"/>
</dbReference>
<dbReference type="InterPro" id="IPR045578">
    <property type="entry name" value="USP47_C"/>
</dbReference>
<dbReference type="RefSeq" id="XP_034272981.1">
    <property type="nucleotide sequence ID" value="XM_034417090.2"/>
</dbReference>
<evidence type="ECO:0000256" key="9">
    <source>
        <dbReference type="ARBA" id="ARBA00030277"/>
    </source>
</evidence>
<evidence type="ECO:0000256" key="2">
    <source>
        <dbReference type="ARBA" id="ARBA00012759"/>
    </source>
</evidence>
<organism evidence="14 15">
    <name type="scientific">Pantherophis guttatus</name>
    <name type="common">Corn snake</name>
    <name type="synonym">Elaphe guttata</name>
    <dbReference type="NCBI Taxonomy" id="94885"/>
    <lineage>
        <taxon>Eukaryota</taxon>
        <taxon>Metazoa</taxon>
        <taxon>Chordata</taxon>
        <taxon>Craniata</taxon>
        <taxon>Vertebrata</taxon>
        <taxon>Euteleostomi</taxon>
        <taxon>Lepidosauria</taxon>
        <taxon>Squamata</taxon>
        <taxon>Bifurcata</taxon>
        <taxon>Unidentata</taxon>
        <taxon>Episquamata</taxon>
        <taxon>Toxicofera</taxon>
        <taxon>Serpentes</taxon>
        <taxon>Colubroidea</taxon>
        <taxon>Colubridae</taxon>
        <taxon>Colubrinae</taxon>
        <taxon>Pantherophis</taxon>
    </lineage>
</organism>
<keyword evidence="14" id="KW-1185">Reference proteome</keyword>
<accession>A0A6P9BZM7</accession>